<dbReference type="PANTHER" id="PTHR10634">
    <property type="entry name" value="AN1-TYPE ZINC FINGER PROTEIN"/>
    <property type="match status" value="1"/>
</dbReference>
<feature type="non-terminal residue" evidence="7">
    <location>
        <position position="1"/>
    </location>
</feature>
<keyword evidence="8" id="KW-1185">Reference proteome</keyword>
<comment type="function">
    <text evidence="1">May be involved in environmental stress response.</text>
</comment>
<protein>
    <recommendedName>
        <fullName evidence="6">AN1-type domain-containing protein</fullName>
    </recommendedName>
</protein>
<dbReference type="Gene3D" id="4.10.1110.10">
    <property type="entry name" value="AN1-like Zinc finger"/>
    <property type="match status" value="1"/>
</dbReference>
<reference evidence="7 8" key="1">
    <citation type="journal article" date="2019" name="Sci. Rep.">
        <title>A high-quality genome of Eragrostis curvula grass provides insights into Poaceae evolution and supports new strategies to enhance forage quality.</title>
        <authorList>
            <person name="Carballo J."/>
            <person name="Santos B.A.C.M."/>
            <person name="Zappacosta D."/>
            <person name="Garbus I."/>
            <person name="Selva J.P."/>
            <person name="Gallo C.A."/>
            <person name="Diaz A."/>
            <person name="Albertini E."/>
            <person name="Caccamo M."/>
            <person name="Echenique V."/>
        </authorList>
    </citation>
    <scope>NUCLEOTIDE SEQUENCE [LARGE SCALE GENOMIC DNA]</scope>
    <source>
        <strain evidence="8">cv. Victoria</strain>
        <tissue evidence="7">Leaf</tissue>
    </source>
</reference>
<evidence type="ECO:0000259" key="6">
    <source>
        <dbReference type="SMART" id="SM00154"/>
    </source>
</evidence>
<dbReference type="OrthoDB" id="428577at2759"/>
<evidence type="ECO:0000256" key="4">
    <source>
        <dbReference type="ARBA" id="ARBA00022833"/>
    </source>
</evidence>
<evidence type="ECO:0000256" key="5">
    <source>
        <dbReference type="ARBA" id="ARBA00023016"/>
    </source>
</evidence>
<dbReference type="InterPro" id="IPR035896">
    <property type="entry name" value="AN1-like_Znf"/>
</dbReference>
<dbReference type="Gramene" id="TVU44648">
    <property type="protein sequence ID" value="TVU44648"/>
    <property type="gene ID" value="EJB05_04094"/>
</dbReference>
<dbReference type="GO" id="GO:0008270">
    <property type="term" value="F:zinc ion binding"/>
    <property type="evidence" value="ECO:0007669"/>
    <property type="project" value="UniProtKB-KW"/>
</dbReference>
<keyword evidence="2" id="KW-0479">Metal-binding</keyword>
<feature type="domain" description="AN1-type" evidence="6">
    <location>
        <begin position="54"/>
        <end position="90"/>
    </location>
</feature>
<name>A0A5J9W935_9POAL</name>
<dbReference type="Proteomes" id="UP000324897">
    <property type="component" value="Chromosome 5"/>
</dbReference>
<keyword evidence="4" id="KW-0862">Zinc</keyword>
<dbReference type="InterPro" id="IPR050652">
    <property type="entry name" value="AN1_A20_ZnFinger"/>
</dbReference>
<evidence type="ECO:0000256" key="3">
    <source>
        <dbReference type="ARBA" id="ARBA00022771"/>
    </source>
</evidence>
<accession>A0A5J9W935</accession>
<evidence type="ECO:0000313" key="8">
    <source>
        <dbReference type="Proteomes" id="UP000324897"/>
    </source>
</evidence>
<dbReference type="AlphaFoldDB" id="A0A5J9W935"/>
<keyword evidence="5" id="KW-0346">Stress response</keyword>
<evidence type="ECO:0000256" key="2">
    <source>
        <dbReference type="ARBA" id="ARBA00022723"/>
    </source>
</evidence>
<dbReference type="Pfam" id="PF01428">
    <property type="entry name" value="zf-AN1"/>
    <property type="match status" value="1"/>
</dbReference>
<gene>
    <name evidence="7" type="ORF">EJB05_04094</name>
</gene>
<proteinExistence type="predicted"/>
<comment type="caution">
    <text evidence="7">The sequence shown here is derived from an EMBL/GenBank/DDBJ whole genome shotgun (WGS) entry which is preliminary data.</text>
</comment>
<keyword evidence="3" id="KW-0863">Zinc-finger</keyword>
<dbReference type="InterPro" id="IPR000058">
    <property type="entry name" value="Znf_AN1"/>
</dbReference>
<dbReference type="SMART" id="SM00154">
    <property type="entry name" value="ZnF_AN1"/>
    <property type="match status" value="1"/>
</dbReference>
<sequence length="112" mass="12184">MMTGGSWRPDALGKVSSSVSRKVGVSVRQSIPFSLLVHILFPCQRQEAAKPAATATANRWGLTGFRYRCGGTFCRSHRYTDAHACGFDYKAAGREQIAKQNPLVVAAKIAKI</sequence>
<dbReference type="PANTHER" id="PTHR10634:SF98">
    <property type="entry name" value="ZINC FINGER A20 AND AN1 DOMAIN-CONTAINING STRESS-ASSOCIATED PROTEIN 3"/>
    <property type="match status" value="1"/>
</dbReference>
<evidence type="ECO:0000313" key="7">
    <source>
        <dbReference type="EMBL" id="TVU44648.1"/>
    </source>
</evidence>
<dbReference type="EMBL" id="RWGY01000004">
    <property type="protein sequence ID" value="TVU44648.1"/>
    <property type="molecule type" value="Genomic_DNA"/>
</dbReference>
<dbReference type="SUPFAM" id="SSF118310">
    <property type="entry name" value="AN1-like Zinc finger"/>
    <property type="match status" value="1"/>
</dbReference>
<evidence type="ECO:0000256" key="1">
    <source>
        <dbReference type="ARBA" id="ARBA00003732"/>
    </source>
</evidence>
<organism evidence="7 8">
    <name type="scientific">Eragrostis curvula</name>
    <name type="common">weeping love grass</name>
    <dbReference type="NCBI Taxonomy" id="38414"/>
    <lineage>
        <taxon>Eukaryota</taxon>
        <taxon>Viridiplantae</taxon>
        <taxon>Streptophyta</taxon>
        <taxon>Embryophyta</taxon>
        <taxon>Tracheophyta</taxon>
        <taxon>Spermatophyta</taxon>
        <taxon>Magnoliopsida</taxon>
        <taxon>Liliopsida</taxon>
        <taxon>Poales</taxon>
        <taxon>Poaceae</taxon>
        <taxon>PACMAD clade</taxon>
        <taxon>Chloridoideae</taxon>
        <taxon>Eragrostideae</taxon>
        <taxon>Eragrostidinae</taxon>
        <taxon>Eragrostis</taxon>
    </lineage>
</organism>